<keyword evidence="1" id="KW-1185">Reference proteome</keyword>
<accession>A0A915IHN4</accession>
<evidence type="ECO:0000313" key="1">
    <source>
        <dbReference type="Proteomes" id="UP000887565"/>
    </source>
</evidence>
<dbReference type="AlphaFoldDB" id="A0A915IHN4"/>
<sequence>MNLVHLRECQYLKNFRCVASERYRKQQKNRNRAYMHIGERKTEDFETKTKIFHMWKKNLSTFHICRKKFVEKKQCMCITPDCTAEEKTGRPKSADSYSSARTINFAREKNFIDYEKEKY</sequence>
<evidence type="ECO:0000313" key="2">
    <source>
        <dbReference type="WBParaSite" id="nRc.2.0.1.t13358-RA"/>
    </source>
</evidence>
<name>A0A915IHN4_ROMCU</name>
<dbReference type="Proteomes" id="UP000887565">
    <property type="component" value="Unplaced"/>
</dbReference>
<protein>
    <submittedName>
        <fullName evidence="2">Uncharacterized protein</fullName>
    </submittedName>
</protein>
<dbReference type="WBParaSite" id="nRc.2.0.1.t13358-RA">
    <property type="protein sequence ID" value="nRc.2.0.1.t13358-RA"/>
    <property type="gene ID" value="nRc.2.0.1.g13358"/>
</dbReference>
<organism evidence="1 2">
    <name type="scientific">Romanomermis culicivorax</name>
    <name type="common">Nematode worm</name>
    <dbReference type="NCBI Taxonomy" id="13658"/>
    <lineage>
        <taxon>Eukaryota</taxon>
        <taxon>Metazoa</taxon>
        <taxon>Ecdysozoa</taxon>
        <taxon>Nematoda</taxon>
        <taxon>Enoplea</taxon>
        <taxon>Dorylaimia</taxon>
        <taxon>Mermithida</taxon>
        <taxon>Mermithoidea</taxon>
        <taxon>Mermithidae</taxon>
        <taxon>Romanomermis</taxon>
    </lineage>
</organism>
<reference evidence="2" key="1">
    <citation type="submission" date="2022-11" db="UniProtKB">
        <authorList>
            <consortium name="WormBaseParasite"/>
        </authorList>
    </citation>
    <scope>IDENTIFICATION</scope>
</reference>
<proteinExistence type="predicted"/>